<organism evidence="1 2">
    <name type="scientific">Elysia crispata</name>
    <name type="common">lettuce slug</name>
    <dbReference type="NCBI Taxonomy" id="231223"/>
    <lineage>
        <taxon>Eukaryota</taxon>
        <taxon>Metazoa</taxon>
        <taxon>Spiralia</taxon>
        <taxon>Lophotrochozoa</taxon>
        <taxon>Mollusca</taxon>
        <taxon>Gastropoda</taxon>
        <taxon>Heterobranchia</taxon>
        <taxon>Euthyneura</taxon>
        <taxon>Panpulmonata</taxon>
        <taxon>Sacoglossa</taxon>
        <taxon>Placobranchoidea</taxon>
        <taxon>Plakobranchidae</taxon>
        <taxon>Elysia</taxon>
    </lineage>
</organism>
<evidence type="ECO:0000313" key="2">
    <source>
        <dbReference type="Proteomes" id="UP001283361"/>
    </source>
</evidence>
<accession>A0AAE1DD95</accession>
<proteinExistence type="predicted"/>
<dbReference type="EMBL" id="JAWDGP010004344">
    <property type="protein sequence ID" value="KAK3765163.1"/>
    <property type="molecule type" value="Genomic_DNA"/>
</dbReference>
<reference evidence="1" key="1">
    <citation type="journal article" date="2023" name="G3 (Bethesda)">
        <title>A reference genome for the long-term kleptoplast-retaining sea slug Elysia crispata morphotype clarki.</title>
        <authorList>
            <person name="Eastman K.E."/>
            <person name="Pendleton A.L."/>
            <person name="Shaikh M.A."/>
            <person name="Suttiyut T."/>
            <person name="Ogas R."/>
            <person name="Tomko P."/>
            <person name="Gavelis G."/>
            <person name="Widhalm J.R."/>
            <person name="Wisecaver J.H."/>
        </authorList>
    </citation>
    <scope>NUCLEOTIDE SEQUENCE</scope>
    <source>
        <strain evidence="1">ECLA1</strain>
    </source>
</reference>
<dbReference type="AlphaFoldDB" id="A0AAE1DD95"/>
<dbReference type="Proteomes" id="UP001283361">
    <property type="component" value="Unassembled WGS sequence"/>
</dbReference>
<gene>
    <name evidence="1" type="ORF">RRG08_059527</name>
</gene>
<comment type="caution">
    <text evidence="1">The sequence shown here is derived from an EMBL/GenBank/DDBJ whole genome shotgun (WGS) entry which is preliminary data.</text>
</comment>
<evidence type="ECO:0000313" key="1">
    <source>
        <dbReference type="EMBL" id="KAK3765163.1"/>
    </source>
</evidence>
<sequence length="105" mass="12121">MYKPTTTCGVYIPDLNLLGKPSEAWEVHHQVDKSYHSRYIWRATDARRDVARMQLIISTFWLRETHNMTGARPEAREGQGLSDQIRGLESCGARKVMMEEGEIIK</sequence>
<name>A0AAE1DD95_9GAST</name>
<protein>
    <submittedName>
        <fullName evidence="1">Uncharacterized protein</fullName>
    </submittedName>
</protein>
<keyword evidence="2" id="KW-1185">Reference proteome</keyword>